<dbReference type="Proteomes" id="UP000078343">
    <property type="component" value="Unassembled WGS sequence"/>
</dbReference>
<evidence type="ECO:0000313" key="15">
    <source>
        <dbReference type="EMBL" id="OAP58298.1"/>
    </source>
</evidence>
<evidence type="ECO:0000256" key="12">
    <source>
        <dbReference type="ARBA" id="ARBA00023242"/>
    </source>
</evidence>
<gene>
    <name evidence="15" type="ORF">AYL99_07388</name>
</gene>
<dbReference type="EMBL" id="LVYI01000006">
    <property type="protein sequence ID" value="OAP58298.1"/>
    <property type="molecule type" value="Genomic_DNA"/>
</dbReference>
<evidence type="ECO:0000256" key="6">
    <source>
        <dbReference type="ARBA" id="ARBA00022692"/>
    </source>
</evidence>
<evidence type="ECO:0000256" key="2">
    <source>
        <dbReference type="ARBA" id="ARBA00004126"/>
    </source>
</evidence>
<keyword evidence="16" id="KW-1185">Reference proteome</keyword>
<evidence type="ECO:0000256" key="9">
    <source>
        <dbReference type="ARBA" id="ARBA00022989"/>
    </source>
</evidence>
<evidence type="ECO:0000256" key="1">
    <source>
        <dbReference type="ARBA" id="ARBA00003389"/>
    </source>
</evidence>
<dbReference type="GO" id="GO:0000742">
    <property type="term" value="P:karyogamy involved in conjugation with cellular fusion"/>
    <property type="evidence" value="ECO:0007669"/>
    <property type="project" value="InterPro"/>
</dbReference>
<evidence type="ECO:0000256" key="14">
    <source>
        <dbReference type="SAM" id="SignalP"/>
    </source>
</evidence>
<evidence type="ECO:0000256" key="7">
    <source>
        <dbReference type="ARBA" id="ARBA00022729"/>
    </source>
</evidence>
<sequence>MLLSRWSRVSLLAQISAALVISLAGHAQAKFLKSEFTLFRAKIACNALTPPADLRWPVFRKAQGDLQASLTDLMILREPDNDPVFEKAMHVVDNLATQSTCHQAAAAQLLVTCKTAGATMTRDQGKHELLERAQSVYAVRVAVCETGEGRAAVPSACKPILEIPQRLDHEIDVVNSKILASCLGALITEHYYWTSYSNSRQDAQTLCQATTIESTRLEALQSYQKLAQLLPELRAAMGSTQSQWLAFLRQQQEQIRHVSNLQQKNQDERQAQHKLELSIFRDAMNTAKGGLHDVFQNLHRRIAGTDQSVAQTREALRNVFADFAKLRDLLHEAIATTGEKHAEAAAVQMQEMNNVHELALATTKALKSMQAGGVVQGVNEILYGIQDRLEGIASAQSAQLASTEHHLQLSGKLSAAQEANLALGEQIKHFTASLASELDTASATARRVSTKLDRVNQALTRFEAVSAVLNSLFAVITIPCQVAEHLHLRLLGLFSMPALLLSFWKQRMYSYITMAFYVFLESLISLIEEHHDNVISFKQLLVAAMGSAVVLCCFLLAQNRPKPQRRATLLRKSIEEKHCLTIAERFSIENRLRHGKRTRPSGDRYRRAATVC</sequence>
<dbReference type="GeneID" id="30011556"/>
<comment type="subcellular location">
    <subcellularLocation>
        <location evidence="3">Endoplasmic reticulum membrane</location>
    </subcellularLocation>
    <subcellularLocation>
        <location evidence="2">Nucleus membrane</location>
    </subcellularLocation>
</comment>
<keyword evidence="5" id="KW-0415">Karyogamy</keyword>
<comment type="function">
    <text evidence="1">Required for nuclear membrane fusion during karyogamy.</text>
</comment>
<keyword evidence="10 13" id="KW-0472">Membrane</keyword>
<keyword evidence="9 13" id="KW-1133">Transmembrane helix</keyword>
<dbReference type="PANTHER" id="PTHR28012:SF1">
    <property type="entry name" value="NUCLEAR FUSION PROTEIN KAR5"/>
    <property type="match status" value="1"/>
</dbReference>
<reference evidence="15 16" key="1">
    <citation type="submission" date="2016-04" db="EMBL/GenBank/DDBJ databases">
        <title>Draft genome of Fonsecaea erecta CBS 125763.</title>
        <authorList>
            <person name="Weiss V.A."/>
            <person name="Vicente V.A."/>
            <person name="Raittz R.T."/>
            <person name="Moreno L.F."/>
            <person name="De Souza E.M."/>
            <person name="Pedrosa F.O."/>
            <person name="Steffens M.B."/>
            <person name="Faoro H."/>
            <person name="Tadra-Sfeir M.Z."/>
            <person name="Najafzadeh M.J."/>
            <person name="Felipe M.S."/>
            <person name="Teixeira M."/>
            <person name="Sun J."/>
            <person name="Xi L."/>
            <person name="Gomes R."/>
            <person name="De Azevedo C.M."/>
            <person name="Salgado C.G."/>
            <person name="Da Silva M.B."/>
            <person name="Nascimento M.F."/>
            <person name="Queiroz-Telles F."/>
            <person name="Attili D.S."/>
            <person name="Gorbushina A."/>
        </authorList>
    </citation>
    <scope>NUCLEOTIDE SEQUENCE [LARGE SCALE GENOMIC DNA]</scope>
    <source>
        <strain evidence="15 16">CBS 125763</strain>
    </source>
</reference>
<evidence type="ECO:0000256" key="4">
    <source>
        <dbReference type="ARBA" id="ARBA00010473"/>
    </source>
</evidence>
<evidence type="ECO:0000256" key="13">
    <source>
        <dbReference type="SAM" id="Phobius"/>
    </source>
</evidence>
<keyword evidence="6 13" id="KW-0812">Transmembrane</keyword>
<accession>A0A178ZEV7</accession>
<feature type="transmembrane region" description="Helical" evidence="13">
    <location>
        <begin position="539"/>
        <end position="557"/>
    </location>
</feature>
<evidence type="ECO:0000256" key="11">
    <source>
        <dbReference type="ARBA" id="ARBA00023180"/>
    </source>
</evidence>
<dbReference type="RefSeq" id="XP_018691665.1">
    <property type="nucleotide sequence ID" value="XM_018838897.1"/>
</dbReference>
<evidence type="ECO:0000256" key="8">
    <source>
        <dbReference type="ARBA" id="ARBA00022824"/>
    </source>
</evidence>
<feature type="chain" id="PRO_5008098456" description="Nuclear fusion protein KAR5" evidence="14">
    <location>
        <begin position="30"/>
        <end position="612"/>
    </location>
</feature>
<comment type="caution">
    <text evidence="15">The sequence shown here is derived from an EMBL/GenBank/DDBJ whole genome shotgun (WGS) entry which is preliminary data.</text>
</comment>
<dbReference type="GO" id="GO:0031965">
    <property type="term" value="C:nuclear membrane"/>
    <property type="evidence" value="ECO:0007669"/>
    <property type="project" value="UniProtKB-SubCell"/>
</dbReference>
<comment type="similarity">
    <text evidence="4">Belongs to the KAR5 family.</text>
</comment>
<keyword evidence="8" id="KW-0256">Endoplasmic reticulum</keyword>
<evidence type="ECO:0000256" key="3">
    <source>
        <dbReference type="ARBA" id="ARBA00004586"/>
    </source>
</evidence>
<feature type="signal peptide" evidence="14">
    <location>
        <begin position="1"/>
        <end position="29"/>
    </location>
</feature>
<evidence type="ECO:0008006" key="17">
    <source>
        <dbReference type="Google" id="ProtNLM"/>
    </source>
</evidence>
<evidence type="ECO:0000256" key="10">
    <source>
        <dbReference type="ARBA" id="ARBA00023136"/>
    </source>
</evidence>
<proteinExistence type="inferred from homology"/>
<dbReference type="GO" id="GO:0048288">
    <property type="term" value="P:nuclear membrane fusion involved in karyogamy"/>
    <property type="evidence" value="ECO:0007669"/>
    <property type="project" value="InterPro"/>
</dbReference>
<keyword evidence="11" id="KW-0325">Glycoprotein</keyword>
<organism evidence="15 16">
    <name type="scientific">Fonsecaea erecta</name>
    <dbReference type="NCBI Taxonomy" id="1367422"/>
    <lineage>
        <taxon>Eukaryota</taxon>
        <taxon>Fungi</taxon>
        <taxon>Dikarya</taxon>
        <taxon>Ascomycota</taxon>
        <taxon>Pezizomycotina</taxon>
        <taxon>Eurotiomycetes</taxon>
        <taxon>Chaetothyriomycetidae</taxon>
        <taxon>Chaetothyriales</taxon>
        <taxon>Herpotrichiellaceae</taxon>
        <taxon>Fonsecaea</taxon>
    </lineage>
</organism>
<feature type="transmembrane region" description="Helical" evidence="13">
    <location>
        <begin position="486"/>
        <end position="504"/>
    </location>
</feature>
<dbReference type="OrthoDB" id="5311848at2759"/>
<dbReference type="STRING" id="1367422.A0A178ZEV7"/>
<name>A0A178ZEV7_9EURO</name>
<feature type="transmembrane region" description="Helical" evidence="13">
    <location>
        <begin position="511"/>
        <end position="527"/>
    </location>
</feature>
<protein>
    <recommendedName>
        <fullName evidence="17">Nuclear fusion protein KAR5</fullName>
    </recommendedName>
</protein>
<evidence type="ECO:0000313" key="16">
    <source>
        <dbReference type="Proteomes" id="UP000078343"/>
    </source>
</evidence>
<dbReference type="InterPro" id="IPR007292">
    <property type="entry name" value="Nuclear_fusion_Kar5"/>
</dbReference>
<dbReference type="AlphaFoldDB" id="A0A178ZEV7"/>
<keyword evidence="7 14" id="KW-0732">Signal</keyword>
<dbReference type="PANTHER" id="PTHR28012">
    <property type="entry name" value="NUCLEAR FUSION PROTEIN KAR5"/>
    <property type="match status" value="1"/>
</dbReference>
<keyword evidence="12" id="KW-0539">Nucleus</keyword>
<evidence type="ECO:0000256" key="5">
    <source>
        <dbReference type="ARBA" id="ARBA00022459"/>
    </source>
</evidence>
<dbReference type="GO" id="GO:0005789">
    <property type="term" value="C:endoplasmic reticulum membrane"/>
    <property type="evidence" value="ECO:0007669"/>
    <property type="project" value="UniProtKB-SubCell"/>
</dbReference>